<reference evidence="2 3" key="1">
    <citation type="submission" date="2018-10" db="EMBL/GenBank/DDBJ databases">
        <title>Fifty Aureobasidium pullulans genomes reveal a recombining polyextremotolerant generalist.</title>
        <authorList>
            <person name="Gostincar C."/>
            <person name="Turk M."/>
            <person name="Zajc J."/>
            <person name="Gunde-Cimerman N."/>
        </authorList>
    </citation>
    <scope>NUCLEOTIDE SEQUENCE [LARGE SCALE GENOMIC DNA]</scope>
    <source>
        <strain evidence="2 3">EXF-10507</strain>
    </source>
</reference>
<keyword evidence="1" id="KW-0175">Coiled coil</keyword>
<accession>A0A4S9BNP2</accession>
<evidence type="ECO:0000256" key="1">
    <source>
        <dbReference type="SAM" id="Coils"/>
    </source>
</evidence>
<gene>
    <name evidence="2" type="ORF">D6D15_01486</name>
</gene>
<protein>
    <submittedName>
        <fullName evidence="2">Uncharacterized protein</fullName>
    </submittedName>
</protein>
<sequence length="321" mass="36990">MLSVDTRTNTKIIVYFDRYIADFVTNRELDSSGNSLYLHRITVGTVLGISHKLGSAPFHLHKPEVSFTCLHLCSSAASHRYILQQLHSCQYQQYMPALIMAYLKRHSIFRYLRSYFHTSNRKRHPSEKSTPTAQQDMPSFELSQYVEAGKKQAERLVKRLEFLQKAVETAKTDTALVQDVRICLLEAQTLTGESFLFIEKETKNTRKTVDYLTEQTIKDVVNDVASQVRLHAPQVQLAAFILHLFFEGQKAAVNRKMLEARLLEAVKTGNLGDYAWSSEFENVLEKFKKKVEKLAIKFMVEDARKLLESQVKICFGRWEEG</sequence>
<dbReference type="AlphaFoldDB" id="A0A4S9BNP2"/>
<feature type="coiled-coil region" evidence="1">
    <location>
        <begin position="146"/>
        <end position="173"/>
    </location>
</feature>
<name>A0A4S9BNP2_AURPU</name>
<evidence type="ECO:0000313" key="3">
    <source>
        <dbReference type="Proteomes" id="UP000304928"/>
    </source>
</evidence>
<comment type="caution">
    <text evidence="2">The sequence shown here is derived from an EMBL/GenBank/DDBJ whole genome shotgun (WGS) entry which is preliminary data.</text>
</comment>
<evidence type="ECO:0000313" key="2">
    <source>
        <dbReference type="EMBL" id="THW95241.1"/>
    </source>
</evidence>
<dbReference type="Proteomes" id="UP000304928">
    <property type="component" value="Unassembled WGS sequence"/>
</dbReference>
<dbReference type="EMBL" id="QZAR01000013">
    <property type="protein sequence ID" value="THW95241.1"/>
    <property type="molecule type" value="Genomic_DNA"/>
</dbReference>
<proteinExistence type="predicted"/>
<organism evidence="2 3">
    <name type="scientific">Aureobasidium pullulans</name>
    <name type="common">Black yeast</name>
    <name type="synonym">Pullularia pullulans</name>
    <dbReference type="NCBI Taxonomy" id="5580"/>
    <lineage>
        <taxon>Eukaryota</taxon>
        <taxon>Fungi</taxon>
        <taxon>Dikarya</taxon>
        <taxon>Ascomycota</taxon>
        <taxon>Pezizomycotina</taxon>
        <taxon>Dothideomycetes</taxon>
        <taxon>Dothideomycetidae</taxon>
        <taxon>Dothideales</taxon>
        <taxon>Saccotheciaceae</taxon>
        <taxon>Aureobasidium</taxon>
    </lineage>
</organism>